<dbReference type="PROSITE" id="PS51257">
    <property type="entry name" value="PROKAR_LIPOPROTEIN"/>
    <property type="match status" value="1"/>
</dbReference>
<gene>
    <name evidence="2" type="ORF">JET18_07410</name>
</gene>
<dbReference type="EMBL" id="JAELVM010000001">
    <property type="protein sequence ID" value="MBL1220660.1"/>
    <property type="molecule type" value="Genomic_DNA"/>
</dbReference>
<organism evidence="2 3">
    <name type="scientific">Chryseobacterium endalhagicum</name>
    <dbReference type="NCBI Taxonomy" id="2797638"/>
    <lineage>
        <taxon>Bacteria</taxon>
        <taxon>Pseudomonadati</taxon>
        <taxon>Bacteroidota</taxon>
        <taxon>Flavobacteriia</taxon>
        <taxon>Flavobacteriales</taxon>
        <taxon>Weeksellaceae</taxon>
        <taxon>Chryseobacterium group</taxon>
        <taxon>Chryseobacterium</taxon>
    </lineage>
</organism>
<reference evidence="2 3" key="1">
    <citation type="submission" date="2020-12" db="EMBL/GenBank/DDBJ databases">
        <title>Chryseobacterium endoalhailicus sp. nov., isolated from seed of leguminous plant.</title>
        <authorList>
            <person name="Zhang X."/>
        </authorList>
    </citation>
    <scope>NUCLEOTIDE SEQUENCE [LARGE SCALE GENOMIC DNA]</scope>
    <source>
        <strain evidence="2 3">L7</strain>
    </source>
</reference>
<evidence type="ECO:0000313" key="3">
    <source>
        <dbReference type="Proteomes" id="UP000661696"/>
    </source>
</evidence>
<sequence length="291" mass="33802">MKILIFTLALFAIISCTDKKSEDQSRLCTELYSDDLQWSPIQPKGAVVKKSLWPHSVHFPLRITVKFLNGTEFQKNKVREYAKLWTQASASGVEYKFHEKNKINFRFIPYDVTTSGNVADIRILFREGGSSSYIGIDCKSIPQDKPTMFFGWINENESEESIKQVVLHEFGHALGFIHEHQHPGANIPWNKEKVYEYYKNTQSPPWSKEMVDNNIFYRYSVNTTNYSNYDPKSIMHYSIPSFLTLDGYSTPWNSDLSPVDKSFIKQIYPYHPCFVNETCCYDKNGKPILCH</sequence>
<feature type="domain" description="Peptidase metallopeptidase" evidence="1">
    <location>
        <begin position="49"/>
        <end position="221"/>
    </location>
</feature>
<evidence type="ECO:0000313" key="2">
    <source>
        <dbReference type="EMBL" id="MBL1220660.1"/>
    </source>
</evidence>
<dbReference type="Gene3D" id="3.40.390.10">
    <property type="entry name" value="Collagenase (Catalytic Domain)"/>
    <property type="match status" value="1"/>
</dbReference>
<dbReference type="SUPFAM" id="SSF55486">
    <property type="entry name" value="Metalloproteases ('zincins'), catalytic domain"/>
    <property type="match status" value="1"/>
</dbReference>
<accession>A0ABS1QDH0</accession>
<dbReference type="InterPro" id="IPR006026">
    <property type="entry name" value="Peptidase_Metallo"/>
</dbReference>
<evidence type="ECO:0000259" key="1">
    <source>
        <dbReference type="SMART" id="SM00235"/>
    </source>
</evidence>
<keyword evidence="3" id="KW-1185">Reference proteome</keyword>
<dbReference type="InterPro" id="IPR024079">
    <property type="entry name" value="MetalloPept_cat_dom_sf"/>
</dbReference>
<dbReference type="SMART" id="SM00235">
    <property type="entry name" value="ZnMc"/>
    <property type="match status" value="1"/>
</dbReference>
<dbReference type="Proteomes" id="UP000661696">
    <property type="component" value="Unassembled WGS sequence"/>
</dbReference>
<comment type="caution">
    <text evidence="2">The sequence shown here is derived from an EMBL/GenBank/DDBJ whole genome shotgun (WGS) entry which is preliminary data.</text>
</comment>
<protein>
    <submittedName>
        <fullName evidence="2">Peptidase M12</fullName>
    </submittedName>
</protein>
<name>A0ABS1QDH0_9FLAO</name>
<dbReference type="RefSeq" id="WP_202089978.1">
    <property type="nucleotide sequence ID" value="NZ_JAELVM010000001.1"/>
</dbReference>
<proteinExistence type="predicted"/>